<proteinExistence type="predicted"/>
<organism evidence="2 3">
    <name type="scientific">Holospora obtusa F1</name>
    <dbReference type="NCBI Taxonomy" id="1399147"/>
    <lineage>
        <taxon>Bacteria</taxon>
        <taxon>Pseudomonadati</taxon>
        <taxon>Pseudomonadota</taxon>
        <taxon>Alphaproteobacteria</taxon>
        <taxon>Holosporales</taxon>
        <taxon>Holosporaceae</taxon>
        <taxon>Holospora</taxon>
    </lineage>
</organism>
<evidence type="ECO:0000256" key="1">
    <source>
        <dbReference type="SAM" id="MobiDB-lite"/>
    </source>
</evidence>
<dbReference type="AlphaFoldDB" id="W6TD88"/>
<gene>
    <name evidence="2" type="ORF">P618_200906</name>
</gene>
<evidence type="ECO:0000313" key="2">
    <source>
        <dbReference type="EMBL" id="ETZ06933.1"/>
    </source>
</evidence>
<keyword evidence="3" id="KW-1185">Reference proteome</keyword>
<name>W6TD88_HOLOB</name>
<comment type="caution">
    <text evidence="2">The sequence shown here is derived from an EMBL/GenBank/DDBJ whole genome shotgun (WGS) entry which is preliminary data.</text>
</comment>
<feature type="region of interest" description="Disordered" evidence="1">
    <location>
        <begin position="66"/>
        <end position="86"/>
    </location>
</feature>
<dbReference type="RefSeq" id="WP_021827857.1">
    <property type="nucleotide sequence ID" value="NZ_AWTR02000075.1"/>
</dbReference>
<protein>
    <submittedName>
        <fullName evidence="2">Uncharacterized protein</fullName>
    </submittedName>
</protein>
<accession>W6TD88</accession>
<reference evidence="2 3" key="1">
    <citation type="journal article" date="2014" name="FEMS Microbiol. Lett.">
        <title>Draft genome sequences of three Holospora species (Holospora obtusa, Holospora undulata, and Holospora elegans), endonuclear symbiotic bacteria of the ciliate Paramecium caudatum.</title>
        <authorList>
            <person name="Dohra H."/>
            <person name="Tanaka K."/>
            <person name="Suzuki T."/>
            <person name="Fujishima M."/>
            <person name="Suzuki H."/>
        </authorList>
    </citation>
    <scope>NUCLEOTIDE SEQUENCE [LARGE SCALE GENOMIC DNA]</scope>
    <source>
        <strain evidence="2 3">F1</strain>
    </source>
</reference>
<sequence>MKKIYFLLLIGMSIIHTKGNARGGVRHILQSHRAVGTPAFQNSAIKIKKNLNTNNQFFNAVQKNRNGVRTSSASNLSNGTSNLSERAPVNISSNKYGAVGLGSGLNSSGGGYGWPAVAGTAAVLATVAATNAANTAAANTAAANTAFLASSNSPAEIYVN</sequence>
<dbReference type="EMBL" id="AWTR02000075">
    <property type="protein sequence ID" value="ETZ06933.1"/>
    <property type="molecule type" value="Genomic_DNA"/>
</dbReference>
<evidence type="ECO:0000313" key="3">
    <source>
        <dbReference type="Proteomes" id="UP000019112"/>
    </source>
</evidence>
<dbReference type="Proteomes" id="UP000019112">
    <property type="component" value="Unassembled WGS sequence"/>
</dbReference>